<name>A0A158PN28_ANISI</name>
<feature type="coiled-coil region" evidence="1">
    <location>
        <begin position="1003"/>
        <end position="1064"/>
    </location>
</feature>
<proteinExistence type="predicted"/>
<feature type="coiled-coil region" evidence="1">
    <location>
        <begin position="483"/>
        <end position="510"/>
    </location>
</feature>
<feature type="coiled-coil region" evidence="1">
    <location>
        <begin position="1466"/>
        <end position="1532"/>
    </location>
</feature>
<feature type="coiled-coil region" evidence="1">
    <location>
        <begin position="90"/>
        <end position="117"/>
    </location>
</feature>
<dbReference type="Proteomes" id="UP000267096">
    <property type="component" value="Unassembled WGS sequence"/>
</dbReference>
<feature type="region of interest" description="Disordered" evidence="2">
    <location>
        <begin position="1394"/>
        <end position="1452"/>
    </location>
</feature>
<feature type="compositionally biased region" description="Basic and acidic residues" evidence="2">
    <location>
        <begin position="693"/>
        <end position="718"/>
    </location>
</feature>
<feature type="compositionally biased region" description="Basic and acidic residues" evidence="2">
    <location>
        <begin position="350"/>
        <end position="359"/>
    </location>
</feature>
<gene>
    <name evidence="4" type="ORF">ASIM_LOCUS10431</name>
</gene>
<keyword evidence="1" id="KW-0175">Coiled coil</keyword>
<protein>
    <submittedName>
        <fullName evidence="6">GRIP domain-containing protein</fullName>
    </submittedName>
</protein>
<feature type="region of interest" description="Disordered" evidence="2">
    <location>
        <begin position="807"/>
        <end position="839"/>
    </location>
</feature>
<keyword evidence="3" id="KW-0812">Transmembrane</keyword>
<feature type="coiled-coil region" evidence="1">
    <location>
        <begin position="1580"/>
        <end position="1607"/>
    </location>
</feature>
<feature type="coiled-coil region" evidence="1">
    <location>
        <begin position="2800"/>
        <end position="2827"/>
    </location>
</feature>
<feature type="compositionally biased region" description="Basic and acidic residues" evidence="2">
    <location>
        <begin position="1072"/>
        <end position="1081"/>
    </location>
</feature>
<reference evidence="4 5" key="2">
    <citation type="submission" date="2018-11" db="EMBL/GenBank/DDBJ databases">
        <authorList>
            <consortium name="Pathogen Informatics"/>
        </authorList>
    </citation>
    <scope>NUCLEOTIDE SEQUENCE [LARGE SCALE GENOMIC DNA]</scope>
</reference>
<evidence type="ECO:0000313" key="4">
    <source>
        <dbReference type="EMBL" id="VDK42979.1"/>
    </source>
</evidence>
<feature type="coiled-coil region" evidence="1">
    <location>
        <begin position="146"/>
        <end position="306"/>
    </location>
</feature>
<evidence type="ECO:0000256" key="1">
    <source>
        <dbReference type="SAM" id="Coils"/>
    </source>
</evidence>
<feature type="transmembrane region" description="Helical" evidence="3">
    <location>
        <begin position="2880"/>
        <end position="2901"/>
    </location>
</feature>
<reference evidence="6" key="1">
    <citation type="submission" date="2016-04" db="UniProtKB">
        <authorList>
            <consortium name="WormBaseParasite"/>
        </authorList>
    </citation>
    <scope>IDENTIFICATION</scope>
</reference>
<keyword evidence="3" id="KW-0472">Membrane</keyword>
<feature type="compositionally biased region" description="Acidic residues" evidence="2">
    <location>
        <begin position="1425"/>
        <end position="1436"/>
    </location>
</feature>
<feature type="compositionally biased region" description="Low complexity" evidence="2">
    <location>
        <begin position="520"/>
        <end position="534"/>
    </location>
</feature>
<feature type="coiled-coil region" evidence="1">
    <location>
        <begin position="2095"/>
        <end position="2306"/>
    </location>
</feature>
<feature type="region of interest" description="Disordered" evidence="2">
    <location>
        <begin position="57"/>
        <end position="80"/>
    </location>
</feature>
<feature type="coiled-coil region" evidence="1">
    <location>
        <begin position="2516"/>
        <end position="2721"/>
    </location>
</feature>
<dbReference type="PANTHER" id="PTHR23159:SF31">
    <property type="entry name" value="CENTROSOME-ASSOCIATED PROTEIN CEP250 ISOFORM X1"/>
    <property type="match status" value="1"/>
</dbReference>
<feature type="coiled-coil region" evidence="1">
    <location>
        <begin position="1671"/>
        <end position="1832"/>
    </location>
</feature>
<dbReference type="EMBL" id="UYRR01030999">
    <property type="protein sequence ID" value="VDK42979.1"/>
    <property type="molecule type" value="Genomic_DNA"/>
</dbReference>
<keyword evidence="3" id="KW-1133">Transmembrane helix</keyword>
<dbReference type="OrthoDB" id="5848316at2759"/>
<keyword evidence="5" id="KW-1185">Reference proteome</keyword>
<evidence type="ECO:0000256" key="3">
    <source>
        <dbReference type="SAM" id="Phobius"/>
    </source>
</evidence>
<feature type="coiled-coil region" evidence="1">
    <location>
        <begin position="1867"/>
        <end position="1915"/>
    </location>
</feature>
<feature type="region of interest" description="Disordered" evidence="2">
    <location>
        <begin position="513"/>
        <end position="557"/>
    </location>
</feature>
<feature type="region of interest" description="Disordered" evidence="2">
    <location>
        <begin position="693"/>
        <end position="723"/>
    </location>
</feature>
<feature type="region of interest" description="Disordered" evidence="2">
    <location>
        <begin position="322"/>
        <end position="359"/>
    </location>
</feature>
<evidence type="ECO:0000256" key="2">
    <source>
        <dbReference type="SAM" id="MobiDB-lite"/>
    </source>
</evidence>
<dbReference type="WBParaSite" id="ASIM_0001087301-mRNA-1">
    <property type="protein sequence ID" value="ASIM_0001087301-mRNA-1"/>
    <property type="gene ID" value="ASIM_0001087301"/>
</dbReference>
<dbReference type="PANTHER" id="PTHR23159">
    <property type="entry name" value="CENTROSOMAL PROTEIN 2"/>
    <property type="match status" value="1"/>
</dbReference>
<accession>A0A158PN28</accession>
<evidence type="ECO:0000313" key="6">
    <source>
        <dbReference type="WBParaSite" id="ASIM_0001087301-mRNA-1"/>
    </source>
</evidence>
<feature type="compositionally biased region" description="Basic and acidic residues" evidence="2">
    <location>
        <begin position="814"/>
        <end position="827"/>
    </location>
</feature>
<evidence type="ECO:0000313" key="5">
    <source>
        <dbReference type="Proteomes" id="UP000267096"/>
    </source>
</evidence>
<feature type="region of interest" description="Disordered" evidence="2">
    <location>
        <begin position="1072"/>
        <end position="1092"/>
    </location>
</feature>
<sequence>MASIVTVAVTYIRSNLCWFSDERLRIKALYAKIRSLEEDNASLQAKSDELQLELNRVEQNDHNNSVHDNNVSSSSEEDDKSIRLQQSRLIETLTASLQESESKLIEYEEKLLNLRRVEAATNDNERKEGNEVDVTLMNDQKSEVMIESMRTELSAMKESLEKASDRIQHMECVNFELQRELKETKSELMLAENRAKETDEQFLELSKEKQRSFEEQKRRIDELMEISVESEMNFKNQVNTISEMESETIILRDRLRRMEEELCSVKDEANKNRKELENAKLAMSEMEAVDNEVQALKQQLDIEKESLASEWTKVRSMLVSNNEERKRENDENEMTEIKITNNGSSVSESEGGHLDNEISDHTQTADNQEELLMMVGGVETLLVGRESSSGLKNCEKVVENRDENVEDSEQFAWGDDDGIVDGLVNDRQSSEVQLTTGINATQVGDDQEEEGVVNEASKSDIELENERKCLALLNDIQYAVDETHRLEAIIEEYRNEREQLIHELNQYKNEREQHPIPPMSLSSQQEQQLQLQAQNDDPSQSAVSPKVDVDNGSSPEDVHHQIDAVTTTSISCSSSNESAVIDEENQSTNTAIGSSTKEEGEQFLVKENGSTLNAQMRLMGRENALLREHAVENLSAQDNLIEDVHHLMVLNNELETAVDALKGELWALNSQLKASLSDRECLTAQLYKVTKERENEREEARQRERQLEDQKDMAERSQRQAALAENESNCRLMEWQEKSTKMEMRCEEVESAYKLLTTYYQQLQEAYNALYARFCVAKSDTATETDVNVDRVSEQNINNAESCIMTTSNVNSSDDDRADSQQHHTLDDQQLDSFSQSSRSCDENYYNMKRTQIDRLKTELATREMQLNNSNTQLKQLRELAVTELATLRRSVLQIRTEEIARLKLAITESIAETACGLKAIYERAVEIVADVEQVQNARYADNISAIRELLNEAFKDDDEACYSATHLNEAIFDSRNLTSTLEMIKEKLIHKQAVINETREALSELRNTCCALESKLQQAEAEKVDKQYTSELEQLLETTQVLLTRHVDKCQRLQERVELLEHEGESKKCVEEQEEIKTDDESIDEGTTTPFCSLMNDSSMKRKLTKNEEEKSDVVKLPQRREEDITGEDGDMMMTDKGVKKCVYSDSNRSTKANNMMNDCCCNSAHDSEMAILAARLTTKRVDNDALFRCNAELAHTNVRLQNEMDELKMQLEEKQQKISTLMRMVPSEVQLSEENNEDADEIIVETVQRCDTNCLYSEWKSDSERRKINGDVPEQEEDVGMRKGDDIKNITGRDNETMLISEERLIDEETLVGSLMTEKQMLKDQIVELNAKLNGVSTMYENEKKQREYLEVQLNDYMQFTCDNKVREQLAVEGENEKCFKIAPAKIDSEVVKKSEVEQDGEEKSEEATNREEDWSDGWGWGESDEVAVDETEPLSEVVREPSSQSEVIKDVSSMSVESGYQSNSRLIDELKKENVHLQEIERSLRARLTYLENGLDAAEEYAFKMDEKNEQLEAKILELRAVIDHLENNQSDRNADKSVVESDDNGRLQNITAVSGFKTFVCAEQPTTSEASSDMLIQDLRKEISKLRKENVDLNKRLMDDDAEFWGEYEKEENGVFMKKIAHDQRQQSNQTRSLGQQTEVEGLTQESSLIGINDEDKINNNGSDVIIDELKEQQNTQCEIISKLNEQLASANKRNLDYKNEVESLIQELSKNSVKVSEMNNVVMLTKNKVEQLEKALESAKKQNELLKDSEVRLMDSTTRYEEAISELEVENQQLTNDLKIVKKQLADQGVSNAAECNKLVEQYERLLEEASIELKSVNSELDKERTAKDKPKATYDASVQIEIINDESLDNVAEVAENVSDLQAVMQQNQQLLAKMETIESERKRMCIEKKQLLKRIKIMKSELDAYKEENEMNVQRSRLNSTNSSSSMLSVDGCTKLSSHPAQTISNAVHASDSHHHVVPSCVNQTDDCDDDPAFVNSDLSLDATIHQIHATSSTFKLEVRRLDNLRNSFEQCERQIKTQLETLLTAVGDEEMLTMKTGSCAMETLIDDGDNKACSLREDSFSVAHRSSKLDEQSSKSIRTDDGLSLRVTELENENRKLHLQLEEERLQHNSLAERRVCMLETENLKLEARLDELRTEADAMEVENAELRSSLATSRRTERCEVQRLTVELDELRMQLNVNASKSMVDVEVLKSRVKELEDENGRLRTDAKDVRDSMQRLIAQLQSENKRLEGVMGDNYRIVKNNNMTEEKKENLLKMLNDAMVRNRELELEIGTLCENSTKLEENLRQKQDETVRLETAIKNTSEMSETENDQVDGGNDCDAPYSTDPEVKTMSHCERTELKSEVMKKHSEKKVVTEQVLMEPTVCSDVLSVQEVTDEIVSAANASDVRCVLISHQKFSDTNNSERSESCEHLCEEDCSLSNRSLRIPMMSPTRCECGSQSLKDLLCAHEKIADYVAELENRVKWQRLLEDAYRSLQMQNNKYAITLLFLNLFLSTQQSLTVFASSSLSNEQTDQMKALEVKSMELEQSHETQERLIDELRIAEAKLLMVDDTVRDDESRIEQLQGSVNEWRKRFEEVSQENETLQRANEEVQNLERVINEINTEKENCYQQVYREKRQLIASRDHLSDRLNEANAHIEILQQKLMRTLEARTSGTVRIVEMEADMRRLNARIAELERINISADNSAVGFDDRIAELNAQNFKLKKQIEELKLIGSNQEGGSCAETSSVVHLVVDETVESPSDDVVVLQSKLDKVLGSKRNDPEWSISTDELSIAKTNRPVNNDVKDNSSVLINELRERITVLSEQLISAQETIEMLNERSSSTHVPLDESESDFHNNSTELIPANNPWPRLIIRLRRLFRWMPHRRRALLPYFRYALLAYFVFLHIAFFHCFFF</sequence>
<feature type="coiled-coil region" evidence="1">
    <location>
        <begin position="853"/>
        <end position="880"/>
    </location>
</feature>
<organism evidence="6">
    <name type="scientific">Anisakis simplex</name>
    <name type="common">Herring worm</name>
    <dbReference type="NCBI Taxonomy" id="6269"/>
    <lineage>
        <taxon>Eukaryota</taxon>
        <taxon>Metazoa</taxon>
        <taxon>Ecdysozoa</taxon>
        <taxon>Nematoda</taxon>
        <taxon>Chromadorea</taxon>
        <taxon>Rhabditida</taxon>
        <taxon>Spirurina</taxon>
        <taxon>Ascaridomorpha</taxon>
        <taxon>Ascaridoidea</taxon>
        <taxon>Anisakidae</taxon>
        <taxon>Anisakis</taxon>
        <taxon>Anisakis simplex complex</taxon>
    </lineage>
</organism>
<feature type="coiled-coil region" evidence="1">
    <location>
        <begin position="1192"/>
        <end position="1226"/>
    </location>
</feature>